<protein>
    <submittedName>
        <fullName evidence="1 3">Uncharacterized protein</fullName>
    </submittedName>
</protein>
<name>A0A6G1FU49_9PEZI</name>
<dbReference type="GeneID" id="54423544"/>
<dbReference type="EMBL" id="ML975174">
    <property type="protein sequence ID" value="KAF1809270.1"/>
    <property type="molecule type" value="Genomic_DNA"/>
</dbReference>
<reference evidence="3" key="2">
    <citation type="submission" date="2020-04" db="EMBL/GenBank/DDBJ databases">
        <authorList>
            <consortium name="NCBI Genome Project"/>
        </authorList>
    </citation>
    <scope>NUCLEOTIDE SEQUENCE</scope>
    <source>
        <strain evidence="3">CBS 781.70</strain>
    </source>
</reference>
<reference evidence="3" key="3">
    <citation type="submission" date="2025-04" db="UniProtKB">
        <authorList>
            <consortium name="RefSeq"/>
        </authorList>
    </citation>
    <scope>IDENTIFICATION</scope>
    <source>
        <strain evidence="3">CBS 781.70</strain>
    </source>
</reference>
<proteinExistence type="predicted"/>
<evidence type="ECO:0000313" key="3">
    <source>
        <dbReference type="RefSeq" id="XP_033530901.1"/>
    </source>
</evidence>
<organism evidence="1">
    <name type="scientific">Eremomyces bilateralis CBS 781.70</name>
    <dbReference type="NCBI Taxonomy" id="1392243"/>
    <lineage>
        <taxon>Eukaryota</taxon>
        <taxon>Fungi</taxon>
        <taxon>Dikarya</taxon>
        <taxon>Ascomycota</taxon>
        <taxon>Pezizomycotina</taxon>
        <taxon>Dothideomycetes</taxon>
        <taxon>Dothideomycetes incertae sedis</taxon>
        <taxon>Eremomycetales</taxon>
        <taxon>Eremomycetaceae</taxon>
        <taxon>Eremomyces</taxon>
    </lineage>
</organism>
<accession>A0A6G1FU49</accession>
<dbReference type="Proteomes" id="UP000504638">
    <property type="component" value="Unplaced"/>
</dbReference>
<evidence type="ECO:0000313" key="1">
    <source>
        <dbReference type="EMBL" id="KAF1809270.1"/>
    </source>
</evidence>
<gene>
    <name evidence="1 3" type="ORF">P152DRAFT_516874</name>
</gene>
<dbReference type="RefSeq" id="XP_033530901.1">
    <property type="nucleotide sequence ID" value="XM_033682974.1"/>
</dbReference>
<dbReference type="OrthoDB" id="3531694at2759"/>
<evidence type="ECO:0000313" key="2">
    <source>
        <dbReference type="Proteomes" id="UP000504638"/>
    </source>
</evidence>
<reference evidence="1 3" key="1">
    <citation type="submission" date="2020-01" db="EMBL/GenBank/DDBJ databases">
        <authorList>
            <consortium name="DOE Joint Genome Institute"/>
            <person name="Haridas S."/>
            <person name="Albert R."/>
            <person name="Binder M."/>
            <person name="Bloem J."/>
            <person name="Labutti K."/>
            <person name="Salamov A."/>
            <person name="Andreopoulos B."/>
            <person name="Baker S.E."/>
            <person name="Barry K."/>
            <person name="Bills G."/>
            <person name="Bluhm B.H."/>
            <person name="Cannon C."/>
            <person name="Castanera R."/>
            <person name="Culley D.E."/>
            <person name="Daum C."/>
            <person name="Ezra D."/>
            <person name="Gonzalez J.B."/>
            <person name="Henrissat B."/>
            <person name="Kuo A."/>
            <person name="Liang C."/>
            <person name="Lipzen A."/>
            <person name="Lutzoni F."/>
            <person name="Magnuson J."/>
            <person name="Mondo S."/>
            <person name="Nolan M."/>
            <person name="Ohm R."/>
            <person name="Pangilinan J."/>
            <person name="Park H.-J."/>
            <person name="Ramirez L."/>
            <person name="Alfaro M."/>
            <person name="Sun H."/>
            <person name="Tritt A."/>
            <person name="Yoshinaga Y."/>
            <person name="Zwiers L.-H."/>
            <person name="Turgeon B.G."/>
            <person name="Goodwin S.B."/>
            <person name="Spatafora J.W."/>
            <person name="Crous P.W."/>
            <person name="Grigoriev I.V."/>
        </authorList>
    </citation>
    <scope>NUCLEOTIDE SEQUENCE</scope>
    <source>
        <strain evidence="1 3">CBS 781.70</strain>
    </source>
</reference>
<keyword evidence="2" id="KW-1185">Reference proteome</keyword>
<sequence length="164" mass="18499">MTQLGKVSLEDLPVEFQPVAHDTMTKAPKNRHPRQSGLVFSHSLPLLRRRSVPNIRIFSQGSKPHQSTTDPSDHKVISLDFLEYEQRLGGAHVHEDGLRISRYYKGANRPTAASIPAYWGWLRATQYQAVAGNWVILWSKNMAKRSVIVWNGCLGALCSIFGYN</sequence>
<dbReference type="AlphaFoldDB" id="A0A6G1FU49"/>